<organism evidence="3 4">
    <name type="scientific">Pelotomaculum schinkii</name>
    <dbReference type="NCBI Taxonomy" id="78350"/>
    <lineage>
        <taxon>Bacteria</taxon>
        <taxon>Bacillati</taxon>
        <taxon>Bacillota</taxon>
        <taxon>Clostridia</taxon>
        <taxon>Eubacteriales</taxon>
        <taxon>Desulfotomaculaceae</taxon>
        <taxon>Pelotomaculum</taxon>
    </lineage>
</organism>
<keyword evidence="4" id="KW-1185">Reference proteome</keyword>
<comment type="caution">
    <text evidence="3">The sequence shown here is derived from an EMBL/GenBank/DDBJ whole genome shotgun (WGS) entry which is preliminary data.</text>
</comment>
<proteinExistence type="inferred from homology"/>
<dbReference type="InterPro" id="IPR006015">
    <property type="entry name" value="Universal_stress_UspA"/>
</dbReference>
<dbReference type="Proteomes" id="UP000298324">
    <property type="component" value="Unassembled WGS sequence"/>
</dbReference>
<name>A0A4Y7RAN5_9FIRM</name>
<dbReference type="RefSeq" id="WP_190258560.1">
    <property type="nucleotide sequence ID" value="NZ_QFGA01000002.1"/>
</dbReference>
<dbReference type="Gene3D" id="3.40.50.620">
    <property type="entry name" value="HUPs"/>
    <property type="match status" value="1"/>
</dbReference>
<evidence type="ECO:0000313" key="4">
    <source>
        <dbReference type="Proteomes" id="UP000298324"/>
    </source>
</evidence>
<evidence type="ECO:0000259" key="2">
    <source>
        <dbReference type="Pfam" id="PF00582"/>
    </source>
</evidence>
<dbReference type="Pfam" id="PF00582">
    <property type="entry name" value="Usp"/>
    <property type="match status" value="1"/>
</dbReference>
<dbReference type="AlphaFoldDB" id="A0A4Y7RAN5"/>
<comment type="similarity">
    <text evidence="1">Belongs to the universal stress protein A family.</text>
</comment>
<dbReference type="PANTHER" id="PTHR46268:SF6">
    <property type="entry name" value="UNIVERSAL STRESS PROTEIN UP12"/>
    <property type="match status" value="1"/>
</dbReference>
<dbReference type="PANTHER" id="PTHR46268">
    <property type="entry name" value="STRESS RESPONSE PROTEIN NHAX"/>
    <property type="match status" value="1"/>
</dbReference>
<dbReference type="EMBL" id="QFGA01000002">
    <property type="protein sequence ID" value="TEB05856.1"/>
    <property type="molecule type" value="Genomic_DNA"/>
</dbReference>
<gene>
    <name evidence="3" type="ORF">Psch_02897</name>
</gene>
<dbReference type="InterPro" id="IPR006016">
    <property type="entry name" value="UspA"/>
</dbReference>
<feature type="domain" description="UspA" evidence="2">
    <location>
        <begin position="1"/>
        <end position="136"/>
    </location>
</feature>
<sequence length="136" mass="14871">MYKKILIPVDGSEKASLAARQAAELASILGSEVTLFHVVPILPVDRFRSIVIEESRLQGKELLEQARKELDQFNITIDTDMVPGHPADAICLKARVDKYDLIIMGSRGLSGVKGYLMGSVSSAVTRYAPCSVLIVR</sequence>
<accession>A0A4Y7RAN5</accession>
<evidence type="ECO:0000313" key="3">
    <source>
        <dbReference type="EMBL" id="TEB05856.1"/>
    </source>
</evidence>
<dbReference type="PRINTS" id="PR01438">
    <property type="entry name" value="UNVRSLSTRESS"/>
</dbReference>
<reference evidence="3 4" key="1">
    <citation type="journal article" date="2018" name="Environ. Microbiol.">
        <title>Novel energy conservation strategies and behaviour of Pelotomaculum schinkii driving syntrophic propionate catabolism.</title>
        <authorList>
            <person name="Hidalgo-Ahumada C.A.P."/>
            <person name="Nobu M.K."/>
            <person name="Narihiro T."/>
            <person name="Tamaki H."/>
            <person name="Liu W.T."/>
            <person name="Kamagata Y."/>
            <person name="Stams A.J.M."/>
            <person name="Imachi H."/>
            <person name="Sousa D.Z."/>
        </authorList>
    </citation>
    <scope>NUCLEOTIDE SEQUENCE [LARGE SCALE GENOMIC DNA]</scope>
    <source>
        <strain evidence="3 4">HH</strain>
    </source>
</reference>
<dbReference type="InterPro" id="IPR014729">
    <property type="entry name" value="Rossmann-like_a/b/a_fold"/>
</dbReference>
<protein>
    <submittedName>
        <fullName evidence="3">Putative universal stress protein</fullName>
    </submittedName>
</protein>
<dbReference type="CDD" id="cd00293">
    <property type="entry name" value="USP-like"/>
    <property type="match status" value="1"/>
</dbReference>
<dbReference type="SUPFAM" id="SSF52402">
    <property type="entry name" value="Adenine nucleotide alpha hydrolases-like"/>
    <property type="match status" value="1"/>
</dbReference>
<evidence type="ECO:0000256" key="1">
    <source>
        <dbReference type="ARBA" id="ARBA00008791"/>
    </source>
</evidence>